<dbReference type="InterPro" id="IPR002938">
    <property type="entry name" value="FAD-bd"/>
</dbReference>
<dbReference type="HOGENOM" id="CLU_009665_20_2_11"/>
<protein>
    <submittedName>
        <fullName evidence="4">FAD-binding monooxygenase</fullName>
    </submittedName>
</protein>
<sequence>MRPAGSGRGPNTPEADAPKPDTPEADTPEADAPEADVLIVGYGPIGQVLSILLATRGWRVLVVERWETPYTLPRATSFDGETARTLASLGVAGSYPEIGLPADAYDWRNAEGRSLLRVELAERGVHGWPETTTMHQPALEAVLCARAERLPNLRVLRGYAATDLVDHGTGVELTTTDTAGGRLRCTASWVVGCDGANSFVRDHIGVRTTDLGFSFDWLLCDVVLHEPRVFSPLNVQHCDPDRPTTAVGSGPGRRRWEFMRLPGESVAELNRTETAWRLLERFDVTPENAALRRHTVYSFQAAWADEWRRGRVLLAGDAAHLMPPFTGQGMCAGIRDVLNLSWKLDLVLRGAAGERLLDTYPRERIDHVREAIDTSVRLGRVLCVTDAATAASRDASLLAGVGADTGRGRQHGAGPPLRTGLLYTGIGTTPVPPAGEVMPQGRVRHEGVTGLFDEVVGTGPVLLGSADPAAALEESQLTFLTGLGTPLVHMVAVDAEAAPGAVVDVDEVYLPLLKAARARFLLVRPDHHIYGAARTSRELTALLGQFRSGLLERQG</sequence>
<keyword evidence="4" id="KW-0503">Monooxygenase</keyword>
<dbReference type="GO" id="GO:0071949">
    <property type="term" value="F:FAD binding"/>
    <property type="evidence" value="ECO:0007669"/>
    <property type="project" value="InterPro"/>
</dbReference>
<feature type="domain" description="FAD-binding" evidence="3">
    <location>
        <begin position="34"/>
        <end position="374"/>
    </location>
</feature>
<feature type="region of interest" description="Disordered" evidence="2">
    <location>
        <begin position="1"/>
        <end position="29"/>
    </location>
</feature>
<dbReference type="GO" id="GO:0008688">
    <property type="term" value="F:3-(3-hydroxyphenyl)propionate hydroxylase activity"/>
    <property type="evidence" value="ECO:0007669"/>
    <property type="project" value="TreeGrafter"/>
</dbReference>
<dbReference type="KEGG" id="svl:Strvi_5392"/>
<dbReference type="PANTHER" id="PTHR43476:SF3">
    <property type="entry name" value="FAD-BINDING MONOOXYGENASE"/>
    <property type="match status" value="1"/>
</dbReference>
<dbReference type="EMBL" id="CP002994">
    <property type="protein sequence ID" value="AEM84919.1"/>
    <property type="molecule type" value="Genomic_DNA"/>
</dbReference>
<dbReference type="SUPFAM" id="SSF51905">
    <property type="entry name" value="FAD/NAD(P)-binding domain"/>
    <property type="match status" value="1"/>
</dbReference>
<evidence type="ECO:0000256" key="2">
    <source>
        <dbReference type="SAM" id="MobiDB-lite"/>
    </source>
</evidence>
<evidence type="ECO:0000313" key="5">
    <source>
        <dbReference type="Proteomes" id="UP000008703"/>
    </source>
</evidence>
<keyword evidence="1" id="KW-0560">Oxidoreductase</keyword>
<evidence type="ECO:0000313" key="4">
    <source>
        <dbReference type="EMBL" id="AEM84919.1"/>
    </source>
</evidence>
<dbReference type="AlphaFoldDB" id="G2NUV3"/>
<evidence type="ECO:0000259" key="3">
    <source>
        <dbReference type="Pfam" id="PF01494"/>
    </source>
</evidence>
<gene>
    <name evidence="4" type="ORF">Strvi_5392</name>
</gene>
<accession>G2NUV3</accession>
<dbReference type="NCBIfam" id="NF004829">
    <property type="entry name" value="PRK06183.1-3"/>
    <property type="match status" value="1"/>
</dbReference>
<name>G2NUV3_STRV4</name>
<dbReference type="Gene3D" id="3.50.50.60">
    <property type="entry name" value="FAD/NAD(P)-binding domain"/>
    <property type="match status" value="1"/>
</dbReference>
<dbReference type="GO" id="GO:0019622">
    <property type="term" value="P:3-(3-hydroxy)phenylpropionate catabolic process"/>
    <property type="evidence" value="ECO:0007669"/>
    <property type="project" value="TreeGrafter"/>
</dbReference>
<dbReference type="Pfam" id="PF01494">
    <property type="entry name" value="FAD_binding_3"/>
    <property type="match status" value="1"/>
</dbReference>
<reference evidence="4" key="1">
    <citation type="submission" date="2011-08" db="EMBL/GenBank/DDBJ databases">
        <title>Complete sequence of chromosome of Streptomyces violaceusniger Tu 4113.</title>
        <authorList>
            <consortium name="US DOE Joint Genome Institute"/>
            <person name="Lucas S."/>
            <person name="Han J."/>
            <person name="Lapidus A."/>
            <person name="Cheng J.-F."/>
            <person name="Goodwin L."/>
            <person name="Pitluck S."/>
            <person name="Peters L."/>
            <person name="Ivanova N."/>
            <person name="Daligault H."/>
            <person name="Detter J.C."/>
            <person name="Han C."/>
            <person name="Tapia R."/>
            <person name="Land M."/>
            <person name="Hauser L."/>
            <person name="Kyrpides N."/>
            <person name="Ivanova N."/>
            <person name="Pagani I."/>
            <person name="Hagen A."/>
            <person name="Katz L."/>
            <person name="Fiedler H.-P."/>
            <person name="Keasling J."/>
            <person name="Fortman J."/>
            <person name="Woyke T."/>
        </authorList>
    </citation>
    <scope>NUCLEOTIDE SEQUENCE [LARGE SCALE GENOMIC DNA]</scope>
    <source>
        <strain evidence="4">Tu 4113</strain>
    </source>
</reference>
<dbReference type="eggNOG" id="COG0654">
    <property type="taxonomic scope" value="Bacteria"/>
</dbReference>
<dbReference type="Gene3D" id="3.30.70.2450">
    <property type="match status" value="1"/>
</dbReference>
<dbReference type="PANTHER" id="PTHR43476">
    <property type="entry name" value="3-(3-HYDROXY-PHENYL)PROPIONATE/3-HYDROXYCINNAMIC ACID HYDROXYLASE"/>
    <property type="match status" value="1"/>
</dbReference>
<dbReference type="InterPro" id="IPR050631">
    <property type="entry name" value="PheA/TfdB_FAD_monoxygenase"/>
</dbReference>
<keyword evidence="5" id="KW-1185">Reference proteome</keyword>
<proteinExistence type="predicted"/>
<dbReference type="PRINTS" id="PR00420">
    <property type="entry name" value="RNGMNOXGNASE"/>
</dbReference>
<organism evidence="4 5">
    <name type="scientific">Streptomyces violaceusniger (strain Tu 4113)</name>
    <dbReference type="NCBI Taxonomy" id="653045"/>
    <lineage>
        <taxon>Bacteria</taxon>
        <taxon>Bacillati</taxon>
        <taxon>Actinomycetota</taxon>
        <taxon>Actinomycetes</taxon>
        <taxon>Kitasatosporales</taxon>
        <taxon>Streptomycetaceae</taxon>
        <taxon>Streptomyces</taxon>
        <taxon>Streptomyces violaceusniger group</taxon>
    </lineage>
</organism>
<dbReference type="InterPro" id="IPR036188">
    <property type="entry name" value="FAD/NAD-bd_sf"/>
</dbReference>
<dbReference type="Proteomes" id="UP000008703">
    <property type="component" value="Chromosome"/>
</dbReference>
<evidence type="ECO:0000256" key="1">
    <source>
        <dbReference type="ARBA" id="ARBA00023002"/>
    </source>
</evidence>
<dbReference type="RefSeq" id="WP_014058405.1">
    <property type="nucleotide sequence ID" value="NC_015957.1"/>
</dbReference>